<proteinExistence type="predicted"/>
<dbReference type="AlphaFoldDB" id="A0A6P2BU73"/>
<dbReference type="OrthoDB" id="3237545at2"/>
<dbReference type="InterPro" id="IPR027417">
    <property type="entry name" value="P-loop_NTPase"/>
</dbReference>
<reference evidence="1 2" key="1">
    <citation type="submission" date="2018-11" db="EMBL/GenBank/DDBJ databases">
        <title>Trebonia kvetii gen.nov., sp.nov., a novel acidophilic actinobacterium, and proposal of the new actinobacterial family Treboniaceae fam. nov.</title>
        <authorList>
            <person name="Rapoport D."/>
            <person name="Sagova-Mareckova M."/>
            <person name="Sedlacek I."/>
            <person name="Provaznik J."/>
            <person name="Kralova S."/>
            <person name="Pavlinic D."/>
            <person name="Benes V."/>
            <person name="Kopecky J."/>
        </authorList>
    </citation>
    <scope>NUCLEOTIDE SEQUENCE [LARGE SCALE GENOMIC DNA]</scope>
    <source>
        <strain evidence="1 2">15Tr583</strain>
    </source>
</reference>
<dbReference type="Proteomes" id="UP000460272">
    <property type="component" value="Unassembled WGS sequence"/>
</dbReference>
<organism evidence="1 2">
    <name type="scientific">Trebonia kvetii</name>
    <dbReference type="NCBI Taxonomy" id="2480626"/>
    <lineage>
        <taxon>Bacteria</taxon>
        <taxon>Bacillati</taxon>
        <taxon>Actinomycetota</taxon>
        <taxon>Actinomycetes</taxon>
        <taxon>Streptosporangiales</taxon>
        <taxon>Treboniaceae</taxon>
        <taxon>Trebonia</taxon>
    </lineage>
</organism>
<sequence>MLRPLAAGRPARWQKYDWHAGRPGEWGRIEPADFLVVEGCCVGPPPAAPALPYLIWVDTPAAERRRRPDWGTYQPFFARWSRQENALQTDAGTRGRAGLVVARLRPS</sequence>
<evidence type="ECO:0000313" key="2">
    <source>
        <dbReference type="Proteomes" id="UP000460272"/>
    </source>
</evidence>
<evidence type="ECO:0008006" key="3">
    <source>
        <dbReference type="Google" id="ProtNLM"/>
    </source>
</evidence>
<protein>
    <recommendedName>
        <fullName evidence="3">Phosphoribulokinase/uridine kinase domain-containing protein</fullName>
    </recommendedName>
</protein>
<keyword evidence="2" id="KW-1185">Reference proteome</keyword>
<dbReference type="RefSeq" id="WP_145857069.1">
    <property type="nucleotide sequence ID" value="NZ_RPFW01000005.1"/>
</dbReference>
<comment type="caution">
    <text evidence="1">The sequence shown here is derived from an EMBL/GenBank/DDBJ whole genome shotgun (WGS) entry which is preliminary data.</text>
</comment>
<dbReference type="Gene3D" id="3.40.50.300">
    <property type="entry name" value="P-loop containing nucleotide triphosphate hydrolases"/>
    <property type="match status" value="1"/>
</dbReference>
<gene>
    <name evidence="1" type="ORF">EAS64_25845</name>
</gene>
<dbReference type="EMBL" id="RPFW01000005">
    <property type="protein sequence ID" value="TVZ02247.1"/>
    <property type="molecule type" value="Genomic_DNA"/>
</dbReference>
<name>A0A6P2BU73_9ACTN</name>
<accession>A0A6P2BU73</accession>
<evidence type="ECO:0000313" key="1">
    <source>
        <dbReference type="EMBL" id="TVZ02247.1"/>
    </source>
</evidence>